<dbReference type="EMBL" id="QVFV01000012">
    <property type="protein sequence ID" value="RZM74734.1"/>
    <property type="molecule type" value="Genomic_DNA"/>
</dbReference>
<name>A0A4Q7E0J5_9CYAN</name>
<dbReference type="Proteomes" id="UP000292459">
    <property type="component" value="Unassembled WGS sequence"/>
</dbReference>
<accession>A0A4Q7E0J5</accession>
<evidence type="ECO:0000256" key="5">
    <source>
        <dbReference type="ARBA" id="ARBA00022989"/>
    </source>
</evidence>
<feature type="transmembrane region" description="Helical" evidence="7">
    <location>
        <begin position="196"/>
        <end position="217"/>
    </location>
</feature>
<feature type="transmembrane region" description="Helical" evidence="7">
    <location>
        <begin position="315"/>
        <end position="339"/>
    </location>
</feature>
<dbReference type="GO" id="GO:0006813">
    <property type="term" value="P:potassium ion transport"/>
    <property type="evidence" value="ECO:0007669"/>
    <property type="project" value="InterPro"/>
</dbReference>
<dbReference type="PANTHER" id="PTHR42751:SF3">
    <property type="entry name" value="SODIUM_GLUTAMATE SYMPORTER"/>
    <property type="match status" value="1"/>
</dbReference>
<keyword evidence="3" id="KW-0813">Transport</keyword>
<comment type="subcellular location">
    <subcellularLocation>
        <location evidence="1">Membrane</location>
        <topology evidence="1">Multi-pass membrane protein</topology>
    </subcellularLocation>
</comment>
<dbReference type="RefSeq" id="WP_130199578.1">
    <property type="nucleotide sequence ID" value="NZ_QVFV01000012.1"/>
</dbReference>
<reference evidence="9 10" key="1">
    <citation type="submission" date="2018-11" db="EMBL/GenBank/DDBJ databases">
        <title>Whole genome sequencing of an environmental sample.</title>
        <authorList>
            <person name="Sarangi A.N."/>
            <person name="Singh D."/>
            <person name="Tripathy S."/>
        </authorList>
    </citation>
    <scope>NUCLEOTIDE SEQUENCE [LARGE SCALE GENOMIC DNA]</scope>
    <source>
        <strain evidence="9 10">Lakshadweep</strain>
    </source>
</reference>
<evidence type="ECO:0000256" key="7">
    <source>
        <dbReference type="SAM" id="Phobius"/>
    </source>
</evidence>
<evidence type="ECO:0000256" key="1">
    <source>
        <dbReference type="ARBA" id="ARBA00004141"/>
    </source>
</evidence>
<feature type="transmembrane region" description="Helical" evidence="7">
    <location>
        <begin position="110"/>
        <end position="130"/>
    </location>
</feature>
<evidence type="ECO:0000313" key="10">
    <source>
        <dbReference type="Proteomes" id="UP000292459"/>
    </source>
</evidence>
<dbReference type="Pfam" id="PF02254">
    <property type="entry name" value="TrkA_N"/>
    <property type="match status" value="1"/>
</dbReference>
<comment type="caution">
    <text evidence="9">The sequence shown here is derived from an EMBL/GenBank/DDBJ whole genome shotgun (WGS) entry which is preliminary data.</text>
</comment>
<keyword evidence="4 7" id="KW-0812">Transmembrane</keyword>
<gene>
    <name evidence="9" type="ORF">DYY88_23350</name>
</gene>
<dbReference type="Gene3D" id="1.20.1530.20">
    <property type="match status" value="1"/>
</dbReference>
<organism evidence="9 10">
    <name type="scientific">Leptolyngbya iicbica LK</name>
    <dbReference type="NCBI Taxonomy" id="2294035"/>
    <lineage>
        <taxon>Bacteria</taxon>
        <taxon>Bacillati</taxon>
        <taxon>Cyanobacteriota</taxon>
        <taxon>Cyanophyceae</taxon>
        <taxon>Leptolyngbyales</taxon>
        <taxon>Leptolyngbyaceae</taxon>
        <taxon>Leptolyngbya group</taxon>
        <taxon>Leptolyngbya</taxon>
        <taxon>Leptolyngbya iicbica</taxon>
    </lineage>
</organism>
<dbReference type="InterPro" id="IPR036291">
    <property type="entry name" value="NAD(P)-bd_dom_sf"/>
</dbReference>
<dbReference type="Gene3D" id="3.40.50.720">
    <property type="entry name" value="NAD(P)-binding Rossmann-like Domain"/>
    <property type="match status" value="1"/>
</dbReference>
<dbReference type="PANTHER" id="PTHR42751">
    <property type="entry name" value="SODIUM/HYDROGEN EXCHANGER FAMILY/TRKA DOMAIN PROTEIN"/>
    <property type="match status" value="1"/>
</dbReference>
<feature type="transmembrane region" description="Helical" evidence="7">
    <location>
        <begin position="345"/>
        <end position="364"/>
    </location>
</feature>
<evidence type="ECO:0000313" key="9">
    <source>
        <dbReference type="EMBL" id="RZM74734.1"/>
    </source>
</evidence>
<feature type="transmembrane region" description="Helical" evidence="7">
    <location>
        <begin position="237"/>
        <end position="260"/>
    </location>
</feature>
<evidence type="ECO:0000256" key="4">
    <source>
        <dbReference type="ARBA" id="ARBA00022692"/>
    </source>
</evidence>
<comment type="similarity">
    <text evidence="2">Belongs to the monovalent cation:proton antiporter 2 (CPA2) transporter (TC 2.A.37) family.</text>
</comment>
<keyword evidence="5 7" id="KW-1133">Transmembrane helix</keyword>
<feature type="transmembrane region" description="Helical" evidence="7">
    <location>
        <begin position="376"/>
        <end position="394"/>
    </location>
</feature>
<dbReference type="InterPro" id="IPR006153">
    <property type="entry name" value="Cation/H_exchanger_TM"/>
</dbReference>
<dbReference type="OrthoDB" id="9793589at2"/>
<feature type="transmembrane region" description="Helical" evidence="7">
    <location>
        <begin position="49"/>
        <end position="68"/>
    </location>
</feature>
<protein>
    <submittedName>
        <fullName evidence="9">Sodium:calcium exchanger</fullName>
    </submittedName>
</protein>
<keyword evidence="6 7" id="KW-0472">Membrane</keyword>
<feature type="domain" description="RCK N-terminal" evidence="8">
    <location>
        <begin position="430"/>
        <end position="547"/>
    </location>
</feature>
<evidence type="ECO:0000256" key="6">
    <source>
        <dbReference type="ARBA" id="ARBA00023136"/>
    </source>
</evidence>
<dbReference type="SUPFAM" id="SSF51735">
    <property type="entry name" value="NAD(P)-binding Rossmann-fold domains"/>
    <property type="match status" value="1"/>
</dbReference>
<evidence type="ECO:0000256" key="2">
    <source>
        <dbReference type="ARBA" id="ARBA00005551"/>
    </source>
</evidence>
<evidence type="ECO:0000259" key="8">
    <source>
        <dbReference type="PROSITE" id="PS51201"/>
    </source>
</evidence>
<dbReference type="InterPro" id="IPR038770">
    <property type="entry name" value="Na+/solute_symporter_sf"/>
</dbReference>
<keyword evidence="10" id="KW-1185">Reference proteome</keyword>
<dbReference type="GO" id="GO:0016020">
    <property type="term" value="C:membrane"/>
    <property type="evidence" value="ECO:0007669"/>
    <property type="project" value="UniProtKB-SubCell"/>
</dbReference>
<dbReference type="GO" id="GO:0015297">
    <property type="term" value="F:antiporter activity"/>
    <property type="evidence" value="ECO:0007669"/>
    <property type="project" value="InterPro"/>
</dbReference>
<dbReference type="AlphaFoldDB" id="A0A4Q7E0J5"/>
<dbReference type="InterPro" id="IPR003148">
    <property type="entry name" value="RCK_N"/>
</dbReference>
<dbReference type="Pfam" id="PF00999">
    <property type="entry name" value="Na_H_Exchanger"/>
    <property type="match status" value="1"/>
</dbReference>
<feature type="transmembrane region" description="Helical" evidence="7">
    <location>
        <begin position="136"/>
        <end position="156"/>
    </location>
</feature>
<feature type="transmembrane region" description="Helical" evidence="7">
    <location>
        <begin position="80"/>
        <end position="98"/>
    </location>
</feature>
<feature type="transmembrane region" description="Helical" evidence="7">
    <location>
        <begin position="168"/>
        <end position="190"/>
    </location>
</feature>
<proteinExistence type="inferred from homology"/>
<dbReference type="PROSITE" id="PS51201">
    <property type="entry name" value="RCK_N"/>
    <property type="match status" value="1"/>
</dbReference>
<dbReference type="GO" id="GO:1902600">
    <property type="term" value="P:proton transmembrane transport"/>
    <property type="evidence" value="ECO:0007669"/>
    <property type="project" value="InterPro"/>
</dbReference>
<sequence>MYRQQTDVPTDEVKESTVAAEHQFVLDLTVALGASAVSGYVANRLRQPALLGYLAAGLLIGPSGFRLLNDVQQIEELAEIGVAFLLFALGVEFSLAELRRVQKIAVQGSLWQMGLTTVLVSVVSILTGWATSPLQGVFLGFVLSLSSTAVVLKLLTERGETVAVHGQLMLALLIAQDLALGLMLAFLPALVQPERFWVVLLAAVLKFTLFLGGAIAVGRWCIPRLMRTVAATESQELFLLTTIALCLGIAWITSILGLSIELGAFVAGLMVAEVDYSEQALGRVLPLRDTFACLFFASVGMLIDPQVLLNNWVIILELVTVVMVGKALIILPIILRFGYSFKTALLVSVGLNQIGEFSFVLSLQGLELGLISDQQYLLLLGTTAITLVLTPAWLNSAPWLTRSLQKIPAVDRWLSQMAEPKLLSVPDTLAEHVIVAGYGRVGQVLVNILLNRGYKVLVIENSEAAIQKLRHRRIPYIYGDADAEQVLEKTHLPQAKAMAIALPDPASTRLLLQRALARSPHLDIIARSHTDREIDLLTQIGAREVVQPEFEAAMELGAHLLRSLGEDTVGIQQVLNNIRRDRYQSVRS</sequence>
<evidence type="ECO:0000256" key="3">
    <source>
        <dbReference type="ARBA" id="ARBA00022448"/>
    </source>
</evidence>